<dbReference type="STRING" id="1114924.SAMN05216258_105533"/>
<feature type="chain" id="PRO_5011464377" description="DUF2066 domain-containing protein" evidence="1">
    <location>
        <begin position="26"/>
        <end position="279"/>
    </location>
</feature>
<dbReference type="EMBL" id="FOQH01000005">
    <property type="protein sequence ID" value="SFI31429.1"/>
    <property type="molecule type" value="Genomic_DNA"/>
</dbReference>
<dbReference type="RefSeq" id="WP_092860329.1">
    <property type="nucleotide sequence ID" value="NZ_FOQH01000005.1"/>
</dbReference>
<evidence type="ECO:0000313" key="2">
    <source>
        <dbReference type="EMBL" id="SFI31429.1"/>
    </source>
</evidence>
<protein>
    <recommendedName>
        <fullName evidence="4">DUF2066 domain-containing protein</fullName>
    </recommendedName>
</protein>
<keyword evidence="1" id="KW-0732">Signal</keyword>
<dbReference type="Proteomes" id="UP000199377">
    <property type="component" value="Unassembled WGS sequence"/>
</dbReference>
<evidence type="ECO:0000313" key="3">
    <source>
        <dbReference type="Proteomes" id="UP000199377"/>
    </source>
</evidence>
<name>A0A1I3H716_9RHOB</name>
<keyword evidence="3" id="KW-1185">Reference proteome</keyword>
<evidence type="ECO:0000256" key="1">
    <source>
        <dbReference type="SAM" id="SignalP"/>
    </source>
</evidence>
<gene>
    <name evidence="2" type="ORF">SAMN05216258_105533</name>
</gene>
<accession>A0A1I3H716</accession>
<feature type="signal peptide" evidence="1">
    <location>
        <begin position="1"/>
        <end position="25"/>
    </location>
</feature>
<proteinExistence type="predicted"/>
<evidence type="ECO:0008006" key="4">
    <source>
        <dbReference type="Google" id="ProtNLM"/>
    </source>
</evidence>
<reference evidence="2 3" key="1">
    <citation type="submission" date="2016-10" db="EMBL/GenBank/DDBJ databases">
        <authorList>
            <person name="de Groot N.N."/>
        </authorList>
    </citation>
    <scope>NUCLEOTIDE SEQUENCE [LARGE SCALE GENOMIC DNA]</scope>
    <source>
        <strain evidence="2 3">CGMCC 1.11030</strain>
    </source>
</reference>
<sequence>MFRAACLLAAGAVWAPVVGSSSAQALDGVTVRAAIHDPAVSSVPVATPEETADPALRAFAAALLADLEQRLAAGKDRPARAEARVARIPLVASGDAPFPALPAPPDAEGADCTVESPWLALAVRRDETGLRLDLRALWSERQALLDLAALDSEAPLPTAAPQEPLTRSEFAAMAEAWRREAMGGEAPPEGAPPLAERLPPDAAWLFAHAPQAGRGPFDLGAEGALRRLVPRLAPDYAALAGALISRCLGGGGEGGRFGGPLDIRALAGPDFGASVRNPD</sequence>
<dbReference type="AlphaFoldDB" id="A0A1I3H716"/>
<organism evidence="2 3">
    <name type="scientific">Albimonas pacifica</name>
    <dbReference type="NCBI Taxonomy" id="1114924"/>
    <lineage>
        <taxon>Bacteria</taxon>
        <taxon>Pseudomonadati</taxon>
        <taxon>Pseudomonadota</taxon>
        <taxon>Alphaproteobacteria</taxon>
        <taxon>Rhodobacterales</taxon>
        <taxon>Paracoccaceae</taxon>
        <taxon>Albimonas</taxon>
    </lineage>
</organism>